<dbReference type="InterPro" id="IPR006637">
    <property type="entry name" value="ChW"/>
</dbReference>
<dbReference type="Pfam" id="PF07510">
    <property type="entry name" value="GmrSD_C"/>
    <property type="match status" value="1"/>
</dbReference>
<name>A0A060C4T6_9ZZZZ</name>
<sequence length="141" mass="15017">DPLNLLAVDGAANQAKGDKDAASWVPSETTSDCAYVARQITVKKKYSLWVTSSEKNAMTKVLSTCPNQSLATASSLDAPASTPKPTLTYRTHVQTYGWQGWVGDGGTSGTTGKAKRLEAIVIRLSGRKAATSGEIQYRTHV</sequence>
<evidence type="ECO:0000259" key="1">
    <source>
        <dbReference type="Pfam" id="PF07510"/>
    </source>
</evidence>
<reference evidence="2" key="1">
    <citation type="journal article" date="2013" name="Environ. Microbiol.">
        <title>Seasonally variable intestinal metagenomes of the red palm weevil (Rhynchophorus ferrugineus).</title>
        <authorList>
            <person name="Jia S."/>
            <person name="Zhang X."/>
            <person name="Zhang G."/>
            <person name="Yin A."/>
            <person name="Zhang S."/>
            <person name="Li F."/>
            <person name="Wang L."/>
            <person name="Zhao D."/>
            <person name="Yun Q."/>
            <person name="Tala"/>
            <person name="Wang J."/>
            <person name="Sun G."/>
            <person name="Baabdullah M."/>
            <person name="Yu X."/>
            <person name="Hu S."/>
            <person name="Al-Mssallem I.S."/>
            <person name="Yu J."/>
        </authorList>
    </citation>
    <scope>NUCLEOTIDE SEQUENCE</scope>
</reference>
<accession>A0A060C4T6</accession>
<organism evidence="2">
    <name type="scientific">uncultured organism</name>
    <dbReference type="NCBI Taxonomy" id="155900"/>
    <lineage>
        <taxon>unclassified sequences</taxon>
        <taxon>environmental samples</taxon>
    </lineage>
</organism>
<dbReference type="AlphaFoldDB" id="A0A060C4T6"/>
<evidence type="ECO:0000313" key="2">
    <source>
        <dbReference type="EMBL" id="AIA89897.1"/>
    </source>
</evidence>
<protein>
    <submittedName>
        <fullName evidence="2">DUF1994|ChW</fullName>
    </submittedName>
</protein>
<feature type="non-terminal residue" evidence="2">
    <location>
        <position position="1"/>
    </location>
</feature>
<dbReference type="InterPro" id="IPR011089">
    <property type="entry name" value="GmrSD_C"/>
</dbReference>
<proteinExistence type="predicted"/>
<dbReference type="SMART" id="SM00728">
    <property type="entry name" value="ChW"/>
    <property type="match status" value="1"/>
</dbReference>
<feature type="non-terminal residue" evidence="2">
    <location>
        <position position="141"/>
    </location>
</feature>
<dbReference type="EMBL" id="KF122601">
    <property type="protein sequence ID" value="AIA89897.1"/>
    <property type="molecule type" value="Genomic_DNA"/>
</dbReference>
<feature type="domain" description="GmrSD restriction endonucleases C-terminal" evidence="1">
    <location>
        <begin position="1"/>
        <end position="61"/>
    </location>
</feature>
<dbReference type="Pfam" id="PF07538">
    <property type="entry name" value="ChW"/>
    <property type="match status" value="1"/>
</dbReference>